<dbReference type="InterPro" id="IPR034744">
    <property type="entry name" value="RH2"/>
</dbReference>
<feature type="domain" description="RH2" evidence="2">
    <location>
        <begin position="11"/>
        <end position="78"/>
    </location>
</feature>
<dbReference type="GO" id="GO:0005737">
    <property type="term" value="C:cytoplasm"/>
    <property type="evidence" value="ECO:0007669"/>
    <property type="project" value="TreeGrafter"/>
</dbReference>
<proteinExistence type="predicted"/>
<dbReference type="PANTHER" id="PTHR13886">
    <property type="entry name" value="JNK/SAPK-ASSOCIATED PROTEIN"/>
    <property type="match status" value="1"/>
</dbReference>
<name>A0A3S3Q4A5_9ACAR</name>
<gene>
    <name evidence="3" type="ORF">B4U79_14363</name>
</gene>
<keyword evidence="4" id="KW-1185">Reference proteome</keyword>
<dbReference type="PROSITE" id="PS51777">
    <property type="entry name" value="RH2"/>
    <property type="match status" value="1"/>
</dbReference>
<reference evidence="3 4" key="1">
    <citation type="journal article" date="2018" name="Gigascience">
        <title>Genomes of trombidid mites reveal novel predicted allergens and laterally-transferred genes associated with secondary metabolism.</title>
        <authorList>
            <person name="Dong X."/>
            <person name="Chaisiri K."/>
            <person name="Xia D."/>
            <person name="Armstrong S.D."/>
            <person name="Fang Y."/>
            <person name="Donnelly M.J."/>
            <person name="Kadowaki T."/>
            <person name="McGarry J.W."/>
            <person name="Darby A.C."/>
            <person name="Makepeace B.L."/>
        </authorList>
    </citation>
    <scope>NUCLEOTIDE SEQUENCE [LARGE SCALE GENOMIC DNA]</scope>
    <source>
        <strain evidence="3">UoL-WK</strain>
    </source>
</reference>
<dbReference type="OrthoDB" id="6503116at2759"/>
<evidence type="ECO:0000313" key="4">
    <source>
        <dbReference type="Proteomes" id="UP000285301"/>
    </source>
</evidence>
<feature type="compositionally biased region" description="Basic residues" evidence="1">
    <location>
        <begin position="136"/>
        <end position="145"/>
    </location>
</feature>
<dbReference type="GO" id="GO:0019894">
    <property type="term" value="F:kinesin binding"/>
    <property type="evidence" value="ECO:0007669"/>
    <property type="project" value="TreeGrafter"/>
</dbReference>
<evidence type="ECO:0000256" key="1">
    <source>
        <dbReference type="SAM" id="MobiDB-lite"/>
    </source>
</evidence>
<organism evidence="3 4">
    <name type="scientific">Dinothrombium tinctorium</name>
    <dbReference type="NCBI Taxonomy" id="1965070"/>
    <lineage>
        <taxon>Eukaryota</taxon>
        <taxon>Metazoa</taxon>
        <taxon>Ecdysozoa</taxon>
        <taxon>Arthropoda</taxon>
        <taxon>Chelicerata</taxon>
        <taxon>Arachnida</taxon>
        <taxon>Acari</taxon>
        <taxon>Acariformes</taxon>
        <taxon>Trombidiformes</taxon>
        <taxon>Prostigmata</taxon>
        <taxon>Anystina</taxon>
        <taxon>Parasitengona</taxon>
        <taxon>Trombidioidea</taxon>
        <taxon>Trombidiidae</taxon>
        <taxon>Dinothrombium</taxon>
    </lineage>
</organism>
<dbReference type="Proteomes" id="UP000285301">
    <property type="component" value="Unassembled WGS sequence"/>
</dbReference>
<feature type="non-terminal residue" evidence="3">
    <location>
        <position position="1"/>
    </location>
</feature>
<sequence>DNEEGVPWSQRKRFTRDEMARVLMERNHYKERLIELQDAVRWTELIRQSKNEGQKKSPIWKFFSNLFSASSSVSEPKESPSLSIETGNAALKYSTTNPSTVTPVLEAMRRRVRAQKVGGNDLVMLMDSDLSSERRRALKNVRSHANRANGDRIHRERTIRQRSQSREESASV</sequence>
<dbReference type="InterPro" id="IPR039911">
    <property type="entry name" value="JIP3/JIP4"/>
</dbReference>
<dbReference type="GO" id="GO:0005078">
    <property type="term" value="F:MAP-kinase scaffold activity"/>
    <property type="evidence" value="ECO:0007669"/>
    <property type="project" value="InterPro"/>
</dbReference>
<dbReference type="STRING" id="1965070.A0A3S3Q4A5"/>
<dbReference type="GO" id="GO:0030159">
    <property type="term" value="F:signaling receptor complex adaptor activity"/>
    <property type="evidence" value="ECO:0007669"/>
    <property type="project" value="TreeGrafter"/>
</dbReference>
<dbReference type="GO" id="GO:0016192">
    <property type="term" value="P:vesicle-mediated transport"/>
    <property type="evidence" value="ECO:0007669"/>
    <property type="project" value="TreeGrafter"/>
</dbReference>
<dbReference type="PANTHER" id="PTHR13886:SF4">
    <property type="entry name" value="JNK-INTERACTING PROTEIN 3"/>
    <property type="match status" value="1"/>
</dbReference>
<evidence type="ECO:0000259" key="2">
    <source>
        <dbReference type="PROSITE" id="PS51777"/>
    </source>
</evidence>
<feature type="region of interest" description="Disordered" evidence="1">
    <location>
        <begin position="136"/>
        <end position="172"/>
    </location>
</feature>
<dbReference type="AlphaFoldDB" id="A0A3S3Q4A5"/>
<dbReference type="GO" id="GO:0008432">
    <property type="term" value="F:JUN kinase binding"/>
    <property type="evidence" value="ECO:0007669"/>
    <property type="project" value="TreeGrafter"/>
</dbReference>
<accession>A0A3S3Q4A5</accession>
<evidence type="ECO:0000313" key="3">
    <source>
        <dbReference type="EMBL" id="RWS03136.1"/>
    </source>
</evidence>
<dbReference type="EMBL" id="NCKU01006809">
    <property type="protein sequence ID" value="RWS03136.1"/>
    <property type="molecule type" value="Genomic_DNA"/>
</dbReference>
<feature type="compositionally biased region" description="Basic and acidic residues" evidence="1">
    <location>
        <begin position="149"/>
        <end position="172"/>
    </location>
</feature>
<protein>
    <submittedName>
        <fullName evidence="3">JNK-interacting protein 3-like protein</fullName>
    </submittedName>
</protein>
<comment type="caution">
    <text evidence="3">The sequence shown here is derived from an EMBL/GenBank/DDBJ whole genome shotgun (WGS) entry which is preliminary data.</text>
</comment>